<protein>
    <submittedName>
        <fullName evidence="4">Formylglycine-generating enzyme family protein</fullName>
    </submittedName>
</protein>
<dbReference type="Pfam" id="PF03781">
    <property type="entry name" value="FGE-sulfatase"/>
    <property type="match status" value="1"/>
</dbReference>
<feature type="region of interest" description="Disordered" evidence="1">
    <location>
        <begin position="92"/>
        <end position="120"/>
    </location>
</feature>
<feature type="chain" id="PRO_5032455737" evidence="2">
    <location>
        <begin position="31"/>
        <end position="356"/>
    </location>
</feature>
<evidence type="ECO:0000259" key="3">
    <source>
        <dbReference type="Pfam" id="PF03781"/>
    </source>
</evidence>
<dbReference type="PANTHER" id="PTHR23150">
    <property type="entry name" value="SULFATASE MODIFYING FACTOR 1, 2"/>
    <property type="match status" value="1"/>
</dbReference>
<accession>A0A7T0G1P3</accession>
<dbReference type="InterPro" id="IPR005532">
    <property type="entry name" value="SUMF_dom"/>
</dbReference>
<evidence type="ECO:0000313" key="5">
    <source>
        <dbReference type="Proteomes" id="UP000594688"/>
    </source>
</evidence>
<evidence type="ECO:0000256" key="1">
    <source>
        <dbReference type="SAM" id="MobiDB-lite"/>
    </source>
</evidence>
<dbReference type="EMBL" id="CP048685">
    <property type="protein sequence ID" value="QPJ63664.1"/>
    <property type="molecule type" value="Genomic_DNA"/>
</dbReference>
<name>A0A7T0G1P3_9BACT</name>
<sequence>MRYHFSIAKKLLKGISATLLLISWTTPALSFEGFEHPTNSKLKCRTACHQPENLKQSRQDKFNKPECRECHSGVENKVKLFSTPRPRIQLEDTKPNRRQLSFRPPVRASQPAAGMQKTVPASTPKGMAYVEAGEFIMGSNERWDDESPEHINETGAFYIDINEVTNADYKKFVDATKREAPHHWPEGKLAPGKENHPVIYVNWFDANDYCKWNGKRLPTEPEWEKAARGEDGRIYPWGNVWSLDKSNNPYKGSTGTEPVASYKNGVSPYGLFDMSGNVWEWVDAFYLPHPGNNIPKPEYGRDKRVLKGGSWFDCLSYGCGLSAPTFNRSFFNPEVKNNSFGFRCALSAAPVKKAEK</sequence>
<evidence type="ECO:0000256" key="2">
    <source>
        <dbReference type="SAM" id="SignalP"/>
    </source>
</evidence>
<evidence type="ECO:0000313" key="4">
    <source>
        <dbReference type="EMBL" id="QPJ63664.1"/>
    </source>
</evidence>
<gene>
    <name evidence="4" type="ORF">G3M70_01030</name>
</gene>
<organism evidence="4 5">
    <name type="scientific">Candidatus Nitronauta litoralis</name>
    <dbReference type="NCBI Taxonomy" id="2705533"/>
    <lineage>
        <taxon>Bacteria</taxon>
        <taxon>Pseudomonadati</taxon>
        <taxon>Nitrospinota/Tectimicrobiota group</taxon>
        <taxon>Nitrospinota</taxon>
        <taxon>Nitrospinia</taxon>
        <taxon>Nitrospinales</taxon>
        <taxon>Nitrospinaceae</taxon>
        <taxon>Candidatus Nitronauta</taxon>
    </lineage>
</organism>
<dbReference type="GO" id="GO:0120147">
    <property type="term" value="F:formylglycine-generating oxidase activity"/>
    <property type="evidence" value="ECO:0007669"/>
    <property type="project" value="TreeGrafter"/>
</dbReference>
<dbReference type="KEGG" id="nli:G3M70_01030"/>
<dbReference type="InterPro" id="IPR042095">
    <property type="entry name" value="SUMF_sf"/>
</dbReference>
<dbReference type="InterPro" id="IPR016187">
    <property type="entry name" value="CTDL_fold"/>
</dbReference>
<dbReference type="PANTHER" id="PTHR23150:SF19">
    <property type="entry name" value="FORMYLGLYCINE-GENERATING ENZYME"/>
    <property type="match status" value="1"/>
</dbReference>
<proteinExistence type="predicted"/>
<dbReference type="AlphaFoldDB" id="A0A7T0G1P3"/>
<dbReference type="InterPro" id="IPR051043">
    <property type="entry name" value="Sulfatase_Mod_Factor_Kinase"/>
</dbReference>
<keyword evidence="2" id="KW-0732">Signal</keyword>
<reference evidence="4 5" key="1">
    <citation type="submission" date="2020-02" db="EMBL/GenBank/DDBJ databases">
        <title>Genomic and physiological characterization of two novel Nitrospinaceae genera.</title>
        <authorList>
            <person name="Mueller A.J."/>
            <person name="Jung M.-Y."/>
            <person name="Strachan C.R."/>
            <person name="Herbold C.W."/>
            <person name="Kirkegaard R.H."/>
            <person name="Daims H."/>
        </authorList>
    </citation>
    <scope>NUCLEOTIDE SEQUENCE [LARGE SCALE GENOMIC DNA]</scope>
    <source>
        <strain evidence="4">EB</strain>
    </source>
</reference>
<dbReference type="SUPFAM" id="SSF56436">
    <property type="entry name" value="C-type lectin-like"/>
    <property type="match status" value="1"/>
</dbReference>
<dbReference type="Proteomes" id="UP000594688">
    <property type="component" value="Chromosome"/>
</dbReference>
<dbReference type="Gene3D" id="3.90.1580.10">
    <property type="entry name" value="paralog of FGE (formylglycine-generating enzyme)"/>
    <property type="match status" value="1"/>
</dbReference>
<feature type="domain" description="Sulfatase-modifying factor enzyme-like" evidence="3">
    <location>
        <begin position="125"/>
        <end position="345"/>
    </location>
</feature>
<feature type="signal peptide" evidence="2">
    <location>
        <begin position="1"/>
        <end position="30"/>
    </location>
</feature>